<evidence type="ECO:0000313" key="7">
    <source>
        <dbReference type="EMBL" id="KAK0460927.1"/>
    </source>
</evidence>
<dbReference type="EMBL" id="JAUEPS010000011">
    <property type="protein sequence ID" value="KAK0460927.1"/>
    <property type="molecule type" value="Genomic_DNA"/>
</dbReference>
<proteinExistence type="inferred from homology"/>
<organism evidence="7 8">
    <name type="scientific">Armillaria tabescens</name>
    <name type="common">Ringless honey mushroom</name>
    <name type="synonym">Agaricus tabescens</name>
    <dbReference type="NCBI Taxonomy" id="1929756"/>
    <lineage>
        <taxon>Eukaryota</taxon>
        <taxon>Fungi</taxon>
        <taxon>Dikarya</taxon>
        <taxon>Basidiomycota</taxon>
        <taxon>Agaricomycotina</taxon>
        <taxon>Agaricomycetes</taxon>
        <taxon>Agaricomycetidae</taxon>
        <taxon>Agaricales</taxon>
        <taxon>Marasmiineae</taxon>
        <taxon>Physalacriaceae</taxon>
        <taxon>Desarmillaria</taxon>
    </lineage>
</organism>
<accession>A0AA39N8E1</accession>
<comment type="caution">
    <text evidence="7">The sequence shown here is derived from an EMBL/GenBank/DDBJ whole genome shotgun (WGS) entry which is preliminary data.</text>
</comment>
<evidence type="ECO:0000256" key="4">
    <source>
        <dbReference type="ARBA" id="ARBA00022827"/>
    </source>
</evidence>
<dbReference type="GO" id="GO:0050031">
    <property type="term" value="F:L-pipecolate oxidase activity"/>
    <property type="evidence" value="ECO:0007669"/>
    <property type="project" value="TreeGrafter"/>
</dbReference>
<gene>
    <name evidence="7" type="ORF">EV420DRAFT_1619460</name>
</gene>
<dbReference type="GO" id="GO:0008115">
    <property type="term" value="F:sarcosine oxidase activity"/>
    <property type="evidence" value="ECO:0007669"/>
    <property type="project" value="TreeGrafter"/>
</dbReference>
<evidence type="ECO:0000256" key="2">
    <source>
        <dbReference type="ARBA" id="ARBA00010989"/>
    </source>
</evidence>
<dbReference type="InterPro" id="IPR006076">
    <property type="entry name" value="FAD-dep_OxRdtase"/>
</dbReference>
<dbReference type="AlphaFoldDB" id="A0AA39N8E1"/>
<dbReference type="Pfam" id="PF01266">
    <property type="entry name" value="DAO"/>
    <property type="match status" value="1"/>
</dbReference>
<evidence type="ECO:0000313" key="8">
    <source>
        <dbReference type="Proteomes" id="UP001175211"/>
    </source>
</evidence>
<keyword evidence="3" id="KW-0285">Flavoprotein</keyword>
<dbReference type="Gene3D" id="3.50.50.60">
    <property type="entry name" value="FAD/NAD(P)-binding domain"/>
    <property type="match status" value="1"/>
</dbReference>
<comment type="cofactor">
    <cofactor evidence="1">
        <name>FAD</name>
        <dbReference type="ChEBI" id="CHEBI:57692"/>
    </cofactor>
</comment>
<name>A0AA39N8E1_ARMTA</name>
<keyword evidence="4" id="KW-0274">FAD</keyword>
<dbReference type="PANTHER" id="PTHR10961:SF46">
    <property type="entry name" value="PEROXISOMAL SARCOSINE OXIDASE"/>
    <property type="match status" value="1"/>
</dbReference>
<dbReference type="PANTHER" id="PTHR10961">
    <property type="entry name" value="PEROXISOMAL SARCOSINE OXIDASE"/>
    <property type="match status" value="1"/>
</dbReference>
<dbReference type="InterPro" id="IPR045170">
    <property type="entry name" value="MTOX"/>
</dbReference>
<dbReference type="SUPFAM" id="SSF51905">
    <property type="entry name" value="FAD/NAD(P)-binding domain"/>
    <property type="match status" value="1"/>
</dbReference>
<dbReference type="GO" id="GO:0050660">
    <property type="term" value="F:flavin adenine dinucleotide binding"/>
    <property type="evidence" value="ECO:0007669"/>
    <property type="project" value="InterPro"/>
</dbReference>
<comment type="similarity">
    <text evidence="2">Belongs to the MSOX/MTOX family.</text>
</comment>
<dbReference type="Gene3D" id="3.30.9.10">
    <property type="entry name" value="D-Amino Acid Oxidase, subunit A, domain 2"/>
    <property type="match status" value="1"/>
</dbReference>
<feature type="domain" description="FAD dependent oxidoreductase" evidence="6">
    <location>
        <begin position="8"/>
        <end position="377"/>
    </location>
</feature>
<evidence type="ECO:0000256" key="5">
    <source>
        <dbReference type="ARBA" id="ARBA00023002"/>
    </source>
</evidence>
<evidence type="ECO:0000256" key="3">
    <source>
        <dbReference type="ARBA" id="ARBA00022630"/>
    </source>
</evidence>
<sequence>MAQINDSVLIIGAGVFGISTAYHLLVRGFTDVTVIERAETLPPADGTSNDFNRIVRTSYGDPFYAKLAHEAIQSWKNRELFGDSYQESGVLVLGSTNSYTEQSYTSDAALGLRLKQLKNADAIRSIFPDGDKVGSFDKITGYLNLDGGWAHAANGVSALTAKVIQLGGNVLPGKTVSELLKENGKTIGVQCKDGSSFRAKYTVVATGAWTPSTFPELNLQEKFVATGQCVTMVQLTPEEAKTYKNIPVVLDFDSGFYCFPPSADNIVKMAIHSRGYIHTKDAISTPRTVVSDGEDGLRIPKADLNEIRSRFKEVFPELAHKPLLRTRLCWYTDTQDGDWVIGPHPKDSALIFATAGNGHAYKASSTFLPVIGRLVADVPRRDKWNLPWPKNLHLIAKWITVTIQELVRKRQELDLGQLCTSEDLARYRVERQHRN</sequence>
<evidence type="ECO:0000259" key="6">
    <source>
        <dbReference type="Pfam" id="PF01266"/>
    </source>
</evidence>
<keyword evidence="8" id="KW-1185">Reference proteome</keyword>
<protein>
    <submittedName>
        <fullName evidence="7">FAD dependent oxidoreductase</fullName>
    </submittedName>
</protein>
<evidence type="ECO:0000256" key="1">
    <source>
        <dbReference type="ARBA" id="ARBA00001974"/>
    </source>
</evidence>
<dbReference type="GO" id="GO:0004657">
    <property type="term" value="F:proline dehydrogenase activity"/>
    <property type="evidence" value="ECO:0007669"/>
    <property type="project" value="TreeGrafter"/>
</dbReference>
<dbReference type="GeneID" id="85359023"/>
<dbReference type="Proteomes" id="UP001175211">
    <property type="component" value="Unassembled WGS sequence"/>
</dbReference>
<dbReference type="SUPFAM" id="SSF54373">
    <property type="entry name" value="FAD-linked reductases, C-terminal domain"/>
    <property type="match status" value="1"/>
</dbReference>
<dbReference type="RefSeq" id="XP_060332824.1">
    <property type="nucleotide sequence ID" value="XM_060475475.1"/>
</dbReference>
<dbReference type="InterPro" id="IPR036188">
    <property type="entry name" value="FAD/NAD-bd_sf"/>
</dbReference>
<keyword evidence="5" id="KW-0560">Oxidoreductase</keyword>
<reference evidence="7" key="1">
    <citation type="submission" date="2023-06" db="EMBL/GenBank/DDBJ databases">
        <authorList>
            <consortium name="Lawrence Berkeley National Laboratory"/>
            <person name="Ahrendt S."/>
            <person name="Sahu N."/>
            <person name="Indic B."/>
            <person name="Wong-Bajracharya J."/>
            <person name="Merenyi Z."/>
            <person name="Ke H.-M."/>
            <person name="Monk M."/>
            <person name="Kocsube S."/>
            <person name="Drula E."/>
            <person name="Lipzen A."/>
            <person name="Balint B."/>
            <person name="Henrissat B."/>
            <person name="Andreopoulos B."/>
            <person name="Martin F.M."/>
            <person name="Harder C.B."/>
            <person name="Rigling D."/>
            <person name="Ford K.L."/>
            <person name="Foster G.D."/>
            <person name="Pangilinan J."/>
            <person name="Papanicolaou A."/>
            <person name="Barry K."/>
            <person name="LaButti K."/>
            <person name="Viragh M."/>
            <person name="Koriabine M."/>
            <person name="Yan M."/>
            <person name="Riley R."/>
            <person name="Champramary S."/>
            <person name="Plett K.L."/>
            <person name="Tsai I.J."/>
            <person name="Slot J."/>
            <person name="Sipos G."/>
            <person name="Plett J."/>
            <person name="Nagy L.G."/>
            <person name="Grigoriev I.V."/>
        </authorList>
    </citation>
    <scope>NUCLEOTIDE SEQUENCE</scope>
    <source>
        <strain evidence="7">CCBAS 213</strain>
    </source>
</reference>